<feature type="transmembrane region" description="Helical" evidence="2">
    <location>
        <begin position="101"/>
        <end position="125"/>
    </location>
</feature>
<feature type="transmembrane region" description="Helical" evidence="2">
    <location>
        <begin position="73"/>
        <end position="95"/>
    </location>
</feature>
<sequence length="224" mass="23651">MTTQPLGARSPLGQGAFKLDYPMSLGVFETYPEAQKAVDYLSDNGFPVQNVLIVGTDLKQVERVTGRLTRSRVMMGGALSGAWLGAFVGLIFSLFEEGETLLRILSTVVFGAIFGLVWSLVGYALTKGQRDFTSVSQVVATRYEVLTEHKFVQQGRELLAKMDPMKAAQAAVAEAQARAYAEAHAAQTGPVGAPAAPVPPAPLPPSPSQPSETPHSAPPAGPSA</sequence>
<feature type="compositionally biased region" description="Pro residues" evidence="1">
    <location>
        <begin position="196"/>
        <end position="208"/>
    </location>
</feature>
<keyword evidence="2" id="KW-0472">Membrane</keyword>
<evidence type="ECO:0000313" key="5">
    <source>
        <dbReference type="Proteomes" id="UP001499938"/>
    </source>
</evidence>
<feature type="region of interest" description="Disordered" evidence="1">
    <location>
        <begin position="183"/>
        <end position="224"/>
    </location>
</feature>
<dbReference type="InterPro" id="IPR025889">
    <property type="entry name" value="GSP17M-like_dom"/>
</dbReference>
<accession>A0ABP4XV45</accession>
<protein>
    <recommendedName>
        <fullName evidence="3">General stress protein 17M-like domain-containing protein</fullName>
    </recommendedName>
</protein>
<dbReference type="Pfam" id="PF11181">
    <property type="entry name" value="YflT"/>
    <property type="match status" value="1"/>
</dbReference>
<organism evidence="4 5">
    <name type="scientific">Nostocoides veronense</name>
    <dbReference type="NCBI Taxonomy" id="330836"/>
    <lineage>
        <taxon>Bacteria</taxon>
        <taxon>Bacillati</taxon>
        <taxon>Actinomycetota</taxon>
        <taxon>Actinomycetes</taxon>
        <taxon>Micrococcales</taxon>
        <taxon>Intrasporangiaceae</taxon>
        <taxon>Nostocoides</taxon>
    </lineage>
</organism>
<evidence type="ECO:0000259" key="3">
    <source>
        <dbReference type="Pfam" id="PF11181"/>
    </source>
</evidence>
<evidence type="ECO:0000256" key="1">
    <source>
        <dbReference type="SAM" id="MobiDB-lite"/>
    </source>
</evidence>
<name>A0ABP4XV45_9MICO</name>
<dbReference type="RefSeq" id="WP_344082629.1">
    <property type="nucleotide sequence ID" value="NZ_BAAAPO010000021.1"/>
</dbReference>
<keyword evidence="5" id="KW-1185">Reference proteome</keyword>
<proteinExistence type="predicted"/>
<feature type="domain" description="General stress protein 17M-like" evidence="3">
    <location>
        <begin position="25"/>
        <end position="100"/>
    </location>
</feature>
<gene>
    <name evidence="4" type="ORF">GCM10009811_12600</name>
</gene>
<evidence type="ECO:0000313" key="4">
    <source>
        <dbReference type="EMBL" id="GAA1789157.1"/>
    </source>
</evidence>
<dbReference type="Proteomes" id="UP001499938">
    <property type="component" value="Unassembled WGS sequence"/>
</dbReference>
<feature type="compositionally biased region" description="Low complexity" evidence="1">
    <location>
        <begin position="183"/>
        <end position="195"/>
    </location>
</feature>
<reference evidence="5" key="1">
    <citation type="journal article" date="2019" name="Int. J. Syst. Evol. Microbiol.">
        <title>The Global Catalogue of Microorganisms (GCM) 10K type strain sequencing project: providing services to taxonomists for standard genome sequencing and annotation.</title>
        <authorList>
            <consortium name="The Broad Institute Genomics Platform"/>
            <consortium name="The Broad Institute Genome Sequencing Center for Infectious Disease"/>
            <person name="Wu L."/>
            <person name="Ma J."/>
        </authorList>
    </citation>
    <scope>NUCLEOTIDE SEQUENCE [LARGE SCALE GENOMIC DNA]</scope>
    <source>
        <strain evidence="5">JCM 15592</strain>
    </source>
</reference>
<comment type="caution">
    <text evidence="4">The sequence shown here is derived from an EMBL/GenBank/DDBJ whole genome shotgun (WGS) entry which is preliminary data.</text>
</comment>
<evidence type="ECO:0000256" key="2">
    <source>
        <dbReference type="SAM" id="Phobius"/>
    </source>
</evidence>
<keyword evidence="2" id="KW-0812">Transmembrane</keyword>
<dbReference type="EMBL" id="BAAAPO010000021">
    <property type="protein sequence ID" value="GAA1789157.1"/>
    <property type="molecule type" value="Genomic_DNA"/>
</dbReference>
<keyword evidence="2" id="KW-1133">Transmembrane helix</keyword>